<dbReference type="GO" id="GO:0005886">
    <property type="term" value="C:plasma membrane"/>
    <property type="evidence" value="ECO:0007669"/>
    <property type="project" value="UniProtKB-SubCell"/>
</dbReference>
<dbReference type="Proteomes" id="UP000198977">
    <property type="component" value="Unassembled WGS sequence"/>
</dbReference>
<dbReference type="AlphaFoldDB" id="A0A1I1UQK5"/>
<reference evidence="10 11" key="1">
    <citation type="submission" date="2016-10" db="EMBL/GenBank/DDBJ databases">
        <authorList>
            <person name="de Groot N.N."/>
        </authorList>
    </citation>
    <scope>NUCLEOTIDE SEQUENCE [LARGE SCALE GENOMIC DNA]</scope>
    <source>
        <strain evidence="10 11">DSM 11443</strain>
    </source>
</reference>
<evidence type="ECO:0000259" key="9">
    <source>
        <dbReference type="Pfam" id="PF11356"/>
    </source>
</evidence>
<dbReference type="Gene3D" id="2.30.42.10">
    <property type="match status" value="1"/>
</dbReference>
<evidence type="ECO:0000256" key="3">
    <source>
        <dbReference type="ARBA" id="ARBA00022475"/>
    </source>
</evidence>
<sequence length="288" mass="30111">MKLSRVTLLQTGIALLAVGSVAAAAAPLSWHLRGHDRVMPPVAQLRTPVAETSGGVDIGPALALAPFGSASAPPQAQVAAPPVDLVLLGVIVRDDPARSLALISVAGTEANFRLGDALTPEVLLTDVAKDHVTIEIDGVSSILSFAGREIDPEAEAAPTGLERLQALATSGSGMTASERVDAAQRAQPTTTQDFINMWRDRISANPAQVLDTIGLVPTDNGYRIAEKHDVGVNRAGLRAGDLVKSVNGQVVGNVDKDRDLYDVVAESGLARIEVERDGQTIVMSFPLQ</sequence>
<evidence type="ECO:0000256" key="8">
    <source>
        <dbReference type="ARBA" id="ARBA00023136"/>
    </source>
</evidence>
<gene>
    <name evidence="10" type="ORF">SAMN04488523_102125</name>
</gene>
<dbReference type="STRING" id="74348.SAMN04488523_102125"/>
<keyword evidence="2" id="KW-0813">Transport</keyword>
<dbReference type="OrthoDB" id="9812912at2"/>
<evidence type="ECO:0000256" key="5">
    <source>
        <dbReference type="ARBA" id="ARBA00022692"/>
    </source>
</evidence>
<evidence type="ECO:0000256" key="2">
    <source>
        <dbReference type="ARBA" id="ARBA00022448"/>
    </source>
</evidence>
<dbReference type="SUPFAM" id="SSF50156">
    <property type="entry name" value="PDZ domain-like"/>
    <property type="match status" value="1"/>
</dbReference>
<evidence type="ECO:0000313" key="11">
    <source>
        <dbReference type="Proteomes" id="UP000198977"/>
    </source>
</evidence>
<keyword evidence="7" id="KW-1133">Transmembrane helix</keyword>
<evidence type="ECO:0000256" key="7">
    <source>
        <dbReference type="ARBA" id="ARBA00022989"/>
    </source>
</evidence>
<proteinExistence type="predicted"/>
<keyword evidence="3" id="KW-1003">Cell membrane</keyword>
<dbReference type="Pfam" id="PF11356">
    <property type="entry name" value="T2SSC"/>
    <property type="match status" value="1"/>
</dbReference>
<keyword evidence="8" id="KW-0472">Membrane</keyword>
<dbReference type="GO" id="GO:0015031">
    <property type="term" value="P:protein transport"/>
    <property type="evidence" value="ECO:0007669"/>
    <property type="project" value="UniProtKB-KW"/>
</dbReference>
<evidence type="ECO:0000256" key="4">
    <source>
        <dbReference type="ARBA" id="ARBA00022519"/>
    </source>
</evidence>
<comment type="subcellular location">
    <subcellularLocation>
        <location evidence="1">Cell inner membrane</location>
    </subcellularLocation>
</comment>
<dbReference type="RefSeq" id="WP_093922370.1">
    <property type="nucleotide sequence ID" value="NZ_FOMW01000002.1"/>
</dbReference>
<accession>A0A1I1UQK5</accession>
<dbReference type="EMBL" id="FOMW01000002">
    <property type="protein sequence ID" value="SFD70270.1"/>
    <property type="molecule type" value="Genomic_DNA"/>
</dbReference>
<keyword evidence="6" id="KW-0653">Protein transport</keyword>
<feature type="domain" description="Type II secretion system protein GspC N-terminal" evidence="9">
    <location>
        <begin position="16"/>
        <end position="143"/>
    </location>
</feature>
<keyword evidence="5" id="KW-0812">Transmembrane</keyword>
<protein>
    <submittedName>
        <fullName evidence="10">Type II secretion system protein C</fullName>
    </submittedName>
</protein>
<evidence type="ECO:0000256" key="6">
    <source>
        <dbReference type="ARBA" id="ARBA00022927"/>
    </source>
</evidence>
<dbReference type="InterPro" id="IPR036034">
    <property type="entry name" value="PDZ_sf"/>
</dbReference>
<name>A0A1I1UQK5_9RHOB</name>
<evidence type="ECO:0000313" key="10">
    <source>
        <dbReference type="EMBL" id="SFD70270.1"/>
    </source>
</evidence>
<keyword evidence="4" id="KW-0997">Cell inner membrane</keyword>
<evidence type="ECO:0000256" key="1">
    <source>
        <dbReference type="ARBA" id="ARBA00004533"/>
    </source>
</evidence>
<organism evidence="10 11">
    <name type="scientific">Sulfitobacter brevis</name>
    <dbReference type="NCBI Taxonomy" id="74348"/>
    <lineage>
        <taxon>Bacteria</taxon>
        <taxon>Pseudomonadati</taxon>
        <taxon>Pseudomonadota</taxon>
        <taxon>Alphaproteobacteria</taxon>
        <taxon>Rhodobacterales</taxon>
        <taxon>Roseobacteraceae</taxon>
        <taxon>Sulfitobacter</taxon>
    </lineage>
</organism>
<dbReference type="Gene3D" id="2.30.30.830">
    <property type="match status" value="1"/>
</dbReference>
<keyword evidence="11" id="KW-1185">Reference proteome</keyword>
<dbReference type="InterPro" id="IPR024961">
    <property type="entry name" value="T2SS_GspC_N"/>
</dbReference>